<dbReference type="GO" id="GO:0050525">
    <property type="term" value="F:cutinase activity"/>
    <property type="evidence" value="ECO:0007669"/>
    <property type="project" value="UniProtKB-EC"/>
</dbReference>
<dbReference type="PANTHER" id="PTHR22946:SF9">
    <property type="entry name" value="POLYKETIDE TRANSFERASE AF380"/>
    <property type="match status" value="1"/>
</dbReference>
<keyword evidence="6" id="KW-0964">Secreted</keyword>
<comment type="subcellular location">
    <subcellularLocation>
        <location evidence="1">Periplasm</location>
    </subcellularLocation>
    <subcellularLocation>
        <location evidence="2">Secreted</location>
    </subcellularLocation>
</comment>
<organism evidence="17 18">
    <name type="scientific">Actinomadura craniellae</name>
    <dbReference type="NCBI Taxonomy" id="2231787"/>
    <lineage>
        <taxon>Bacteria</taxon>
        <taxon>Bacillati</taxon>
        <taxon>Actinomycetota</taxon>
        <taxon>Actinomycetes</taxon>
        <taxon>Streptosporangiales</taxon>
        <taxon>Thermomonosporaceae</taxon>
        <taxon>Actinomadura</taxon>
    </lineage>
</organism>
<feature type="domain" description="PET hydrolase/cutinase-like" evidence="16">
    <location>
        <begin position="34"/>
        <end position="290"/>
    </location>
</feature>
<evidence type="ECO:0000256" key="7">
    <source>
        <dbReference type="ARBA" id="ARBA00022764"/>
    </source>
</evidence>
<evidence type="ECO:0000256" key="11">
    <source>
        <dbReference type="ARBA" id="ARBA00033707"/>
    </source>
</evidence>
<gene>
    <name evidence="17" type="ORF">DPM19_23555</name>
</gene>
<evidence type="ECO:0000256" key="2">
    <source>
        <dbReference type="ARBA" id="ARBA00004613"/>
    </source>
</evidence>
<dbReference type="InterPro" id="IPR050261">
    <property type="entry name" value="FrsA_esterase"/>
</dbReference>
<comment type="catalytic activity">
    <reaction evidence="14">
        <text>cutin + H2O = cutin monomers.</text>
        <dbReference type="EC" id="3.1.1.74"/>
    </reaction>
</comment>
<dbReference type="GO" id="GO:0042597">
    <property type="term" value="C:periplasmic space"/>
    <property type="evidence" value="ECO:0007669"/>
    <property type="project" value="UniProtKB-SubCell"/>
</dbReference>
<evidence type="ECO:0000259" key="16">
    <source>
        <dbReference type="Pfam" id="PF12740"/>
    </source>
</evidence>
<dbReference type="OrthoDB" id="1466228at2"/>
<evidence type="ECO:0000256" key="4">
    <source>
        <dbReference type="ARBA" id="ARBA00013095"/>
    </source>
</evidence>
<keyword evidence="15" id="KW-0732">Signal</keyword>
<evidence type="ECO:0000256" key="13">
    <source>
        <dbReference type="ARBA" id="ARBA00033780"/>
    </source>
</evidence>
<feature type="chain" id="PRO_5039362878" description="Poly(ethylene terephthalate) hydrolase" evidence="15">
    <location>
        <begin position="34"/>
        <end position="292"/>
    </location>
</feature>
<dbReference type="Pfam" id="PF12740">
    <property type="entry name" value="PETase"/>
    <property type="match status" value="1"/>
</dbReference>
<dbReference type="SUPFAM" id="SSF53474">
    <property type="entry name" value="alpha/beta-Hydrolases"/>
    <property type="match status" value="1"/>
</dbReference>
<evidence type="ECO:0000256" key="1">
    <source>
        <dbReference type="ARBA" id="ARBA00004418"/>
    </source>
</evidence>
<comment type="similarity">
    <text evidence="3">Belongs to the AB hydrolase superfamily.</text>
</comment>
<accession>A0A365H0G7</accession>
<dbReference type="AlphaFoldDB" id="A0A365H0G7"/>
<evidence type="ECO:0000256" key="14">
    <source>
        <dbReference type="ARBA" id="ARBA00034045"/>
    </source>
</evidence>
<dbReference type="EC" id="3.1.1.74" evidence="4"/>
<proteinExistence type="inferred from homology"/>
<keyword evidence="8 17" id="KW-0378">Hydrolase</keyword>
<comment type="caution">
    <text evidence="17">The sequence shown here is derived from an EMBL/GenBank/DDBJ whole genome shotgun (WGS) entry which is preliminary data.</text>
</comment>
<keyword evidence="5" id="KW-0719">Serine esterase</keyword>
<evidence type="ECO:0000313" key="17">
    <source>
        <dbReference type="EMBL" id="RAY12582.1"/>
    </source>
</evidence>
<keyword evidence="7" id="KW-0574">Periplasm</keyword>
<dbReference type="EC" id="3.1.1.101" evidence="12"/>
<dbReference type="InterPro" id="IPR041127">
    <property type="entry name" value="PET_hydrolase/cutinase-like"/>
</dbReference>
<protein>
    <recommendedName>
        <fullName evidence="13">Poly(ethylene terephthalate) hydrolase</fullName>
        <ecNumber evidence="12">3.1.1.101</ecNumber>
        <ecNumber evidence="4">3.1.1.74</ecNumber>
    </recommendedName>
</protein>
<feature type="signal peptide" evidence="15">
    <location>
        <begin position="1"/>
        <end position="33"/>
    </location>
</feature>
<evidence type="ECO:0000256" key="9">
    <source>
        <dbReference type="ARBA" id="ARBA00023157"/>
    </source>
</evidence>
<keyword evidence="9" id="KW-1015">Disulfide bond</keyword>
<evidence type="ECO:0000256" key="8">
    <source>
        <dbReference type="ARBA" id="ARBA00022801"/>
    </source>
</evidence>
<keyword evidence="18" id="KW-1185">Reference proteome</keyword>
<evidence type="ECO:0000256" key="6">
    <source>
        <dbReference type="ARBA" id="ARBA00022525"/>
    </source>
</evidence>
<dbReference type="InterPro" id="IPR029058">
    <property type="entry name" value="AB_hydrolase_fold"/>
</dbReference>
<evidence type="ECO:0000256" key="10">
    <source>
        <dbReference type="ARBA" id="ARBA00033629"/>
    </source>
</evidence>
<sequence length="292" mass="31131">MRTRSRRPRKWFMALQSAAVLTLGLVAAPAAHSAQSPYERGPAPTETSVRASTGPFQYAQVSVPGAGFGSGTIYYPTDTGQGTFGGVAVSPGFLSPEILIAWLGPKLASNGFVVITISTNNPGDQPDSRGEQLLAALNYLATQSPAAVRQRLDPGRLSVIGHSMGGGGALRAADSRPDLQAAIPLGGWHTNKNWSNIRVPTMVIGAQNDFIAPNDQHSQRFYTSITQAPEKAYLRPVGTGHVNVGTGTPVVGKFVLSWLKRFVDDDTRYDQFLCPTPSGSDLVEYHSTCPHT</sequence>
<comment type="catalytic activity">
    <reaction evidence="11">
        <text>(ethylene terephthalate)(n) + H2O = (ethylene terephthalate)(n-1) + 4-[(2-hydroxyethoxy)carbonyl]benzoate + H(+)</text>
        <dbReference type="Rhea" id="RHEA:49528"/>
        <dbReference type="Rhea" id="RHEA-COMP:12420"/>
        <dbReference type="Rhea" id="RHEA-COMP:12421"/>
        <dbReference type="ChEBI" id="CHEBI:15377"/>
        <dbReference type="ChEBI" id="CHEBI:15378"/>
        <dbReference type="ChEBI" id="CHEBI:131701"/>
        <dbReference type="ChEBI" id="CHEBI:131704"/>
        <dbReference type="EC" id="3.1.1.101"/>
    </reaction>
    <physiologicalReaction direction="left-to-right" evidence="11">
        <dbReference type="Rhea" id="RHEA:49529"/>
    </physiologicalReaction>
</comment>
<dbReference type="PANTHER" id="PTHR22946">
    <property type="entry name" value="DIENELACTONE HYDROLASE DOMAIN-CONTAINING PROTEIN-RELATED"/>
    <property type="match status" value="1"/>
</dbReference>
<evidence type="ECO:0000256" key="12">
    <source>
        <dbReference type="ARBA" id="ARBA00033764"/>
    </source>
</evidence>
<evidence type="ECO:0000313" key="18">
    <source>
        <dbReference type="Proteomes" id="UP000251891"/>
    </source>
</evidence>
<dbReference type="Gene3D" id="3.40.50.1820">
    <property type="entry name" value="alpha/beta hydrolase"/>
    <property type="match status" value="1"/>
</dbReference>
<evidence type="ECO:0000256" key="3">
    <source>
        <dbReference type="ARBA" id="ARBA00008645"/>
    </source>
</evidence>
<name>A0A365H0G7_9ACTN</name>
<dbReference type="GO" id="GO:0005576">
    <property type="term" value="C:extracellular region"/>
    <property type="evidence" value="ECO:0007669"/>
    <property type="project" value="UniProtKB-SubCell"/>
</dbReference>
<evidence type="ECO:0000256" key="15">
    <source>
        <dbReference type="SAM" id="SignalP"/>
    </source>
</evidence>
<dbReference type="EMBL" id="QLYX01000012">
    <property type="protein sequence ID" value="RAY12582.1"/>
    <property type="molecule type" value="Genomic_DNA"/>
</dbReference>
<reference evidence="17 18" key="1">
    <citation type="submission" date="2018-06" db="EMBL/GenBank/DDBJ databases">
        <title>Actinomadura craniellae sp. nov. isolated from marine sponge Craniella sp.</title>
        <authorList>
            <person name="Li L."/>
            <person name="Xu Q.H."/>
            <person name="Lin H.W."/>
            <person name="Lu Y.H."/>
        </authorList>
    </citation>
    <scope>NUCLEOTIDE SEQUENCE [LARGE SCALE GENOMIC DNA]</scope>
    <source>
        <strain evidence="17 18">LHW63021</strain>
    </source>
</reference>
<dbReference type="Proteomes" id="UP000251891">
    <property type="component" value="Unassembled WGS sequence"/>
</dbReference>
<evidence type="ECO:0000256" key="5">
    <source>
        <dbReference type="ARBA" id="ARBA00022487"/>
    </source>
</evidence>
<comment type="catalytic activity">
    <reaction evidence="10">
        <text>a butanoate ester + H2O = an aliphatic alcohol + butanoate + H(+)</text>
        <dbReference type="Rhea" id="RHEA:47348"/>
        <dbReference type="ChEBI" id="CHEBI:2571"/>
        <dbReference type="ChEBI" id="CHEBI:15377"/>
        <dbReference type="ChEBI" id="CHEBI:15378"/>
        <dbReference type="ChEBI" id="CHEBI:17968"/>
        <dbReference type="ChEBI" id="CHEBI:50477"/>
    </reaction>
    <physiologicalReaction direction="left-to-right" evidence="10">
        <dbReference type="Rhea" id="RHEA:47349"/>
    </physiologicalReaction>
</comment>